<evidence type="ECO:0000313" key="3">
    <source>
        <dbReference type="Proteomes" id="UP000799757"/>
    </source>
</evidence>
<feature type="region of interest" description="Disordered" evidence="1">
    <location>
        <begin position="1"/>
        <end position="43"/>
    </location>
</feature>
<protein>
    <submittedName>
        <fullName evidence="2">Uncharacterized protein</fullName>
    </submittedName>
</protein>
<dbReference type="AlphaFoldDB" id="A0A6A6WNG5"/>
<reference evidence="2" key="1">
    <citation type="journal article" date="2020" name="Stud. Mycol.">
        <title>101 Dothideomycetes genomes: a test case for predicting lifestyles and emergence of pathogens.</title>
        <authorList>
            <person name="Haridas S."/>
            <person name="Albert R."/>
            <person name="Binder M."/>
            <person name="Bloem J."/>
            <person name="Labutti K."/>
            <person name="Salamov A."/>
            <person name="Andreopoulos B."/>
            <person name="Baker S."/>
            <person name="Barry K."/>
            <person name="Bills G."/>
            <person name="Bluhm B."/>
            <person name="Cannon C."/>
            <person name="Castanera R."/>
            <person name="Culley D."/>
            <person name="Daum C."/>
            <person name="Ezra D."/>
            <person name="Gonzalez J."/>
            <person name="Henrissat B."/>
            <person name="Kuo A."/>
            <person name="Liang C."/>
            <person name="Lipzen A."/>
            <person name="Lutzoni F."/>
            <person name="Magnuson J."/>
            <person name="Mondo S."/>
            <person name="Nolan M."/>
            <person name="Ohm R."/>
            <person name="Pangilinan J."/>
            <person name="Park H.-J."/>
            <person name="Ramirez L."/>
            <person name="Alfaro M."/>
            <person name="Sun H."/>
            <person name="Tritt A."/>
            <person name="Yoshinaga Y."/>
            <person name="Zwiers L.-H."/>
            <person name="Turgeon B."/>
            <person name="Goodwin S."/>
            <person name="Spatafora J."/>
            <person name="Crous P."/>
            <person name="Grigoriev I."/>
        </authorList>
    </citation>
    <scope>NUCLEOTIDE SEQUENCE</scope>
    <source>
        <strain evidence="2">CBS 109.77</strain>
    </source>
</reference>
<sequence>MSLPTSSRNPPSRDAPTSARLRRRPSRAASTRPSPAVSRGRARSALAVALESCSPHTQYRLPRLNPASQGLQAYIRPQDHGTAVPPQAGNSRLRRSARHPRLRLHVGAGPPNRLELAAAVRQRRRRPPLRQAVAASLPSALPDPHHGLLERDAHRSAR</sequence>
<dbReference type="Proteomes" id="UP000799757">
    <property type="component" value="Unassembled WGS sequence"/>
</dbReference>
<feature type="non-terminal residue" evidence="2">
    <location>
        <position position="158"/>
    </location>
</feature>
<feature type="region of interest" description="Disordered" evidence="1">
    <location>
        <begin position="77"/>
        <end position="97"/>
    </location>
</feature>
<organism evidence="2 3">
    <name type="scientific">Melanomma pulvis-pyrius CBS 109.77</name>
    <dbReference type="NCBI Taxonomy" id="1314802"/>
    <lineage>
        <taxon>Eukaryota</taxon>
        <taxon>Fungi</taxon>
        <taxon>Dikarya</taxon>
        <taxon>Ascomycota</taxon>
        <taxon>Pezizomycotina</taxon>
        <taxon>Dothideomycetes</taxon>
        <taxon>Pleosporomycetidae</taxon>
        <taxon>Pleosporales</taxon>
        <taxon>Melanommataceae</taxon>
        <taxon>Melanomma</taxon>
    </lineage>
</organism>
<keyword evidence="3" id="KW-1185">Reference proteome</keyword>
<feature type="region of interest" description="Disordered" evidence="1">
    <location>
        <begin position="122"/>
        <end position="158"/>
    </location>
</feature>
<evidence type="ECO:0000256" key="1">
    <source>
        <dbReference type="SAM" id="MobiDB-lite"/>
    </source>
</evidence>
<accession>A0A6A6WNG5</accession>
<feature type="compositionally biased region" description="Low complexity" evidence="1">
    <location>
        <begin position="27"/>
        <end position="39"/>
    </location>
</feature>
<proteinExistence type="predicted"/>
<name>A0A6A6WNG5_9PLEO</name>
<feature type="non-terminal residue" evidence="2">
    <location>
        <position position="1"/>
    </location>
</feature>
<feature type="compositionally biased region" description="Polar residues" evidence="1">
    <location>
        <begin position="1"/>
        <end position="10"/>
    </location>
</feature>
<gene>
    <name evidence="2" type="ORF">K505DRAFT_33938</name>
</gene>
<feature type="compositionally biased region" description="Basic and acidic residues" evidence="1">
    <location>
        <begin position="143"/>
        <end position="158"/>
    </location>
</feature>
<evidence type="ECO:0000313" key="2">
    <source>
        <dbReference type="EMBL" id="KAF2785404.1"/>
    </source>
</evidence>
<dbReference type="EMBL" id="MU003458">
    <property type="protein sequence ID" value="KAF2785404.1"/>
    <property type="molecule type" value="Genomic_DNA"/>
</dbReference>